<evidence type="ECO:0000313" key="14">
    <source>
        <dbReference type="Proteomes" id="UP000186513"/>
    </source>
</evidence>
<gene>
    <name evidence="13" type="ORF">SAMN02745887_00236</name>
</gene>
<dbReference type="RefSeq" id="WP_072426781.1">
    <property type="nucleotide sequence ID" value="NZ_FPKR01000001.1"/>
</dbReference>
<dbReference type="SUPFAM" id="SSF58104">
    <property type="entry name" value="Methyl-accepting chemotaxis protein (MCP) signaling domain"/>
    <property type="match status" value="1"/>
</dbReference>
<dbReference type="Pfam" id="PF00015">
    <property type="entry name" value="MCPsignal"/>
    <property type="match status" value="1"/>
</dbReference>
<comment type="similarity">
    <text evidence="8">Belongs to the methyl-accepting chemotaxis (MCP) protein family.</text>
</comment>
<keyword evidence="2" id="KW-1003">Cell membrane</keyword>
<feature type="domain" description="Methyl-accepting transducer" evidence="11">
    <location>
        <begin position="354"/>
        <end position="590"/>
    </location>
</feature>
<dbReference type="CDD" id="cd11386">
    <property type="entry name" value="MCP_signal"/>
    <property type="match status" value="1"/>
</dbReference>
<dbReference type="OrthoDB" id="2489132at2"/>
<dbReference type="Proteomes" id="UP000186513">
    <property type="component" value="Unassembled WGS sequence"/>
</dbReference>
<accession>A0A1K2H5E8</accession>
<dbReference type="InterPro" id="IPR004089">
    <property type="entry name" value="MCPsignal_dom"/>
</dbReference>
<comment type="subcellular location">
    <subcellularLocation>
        <location evidence="1">Cell membrane</location>
        <topology evidence="1">Multi-pass membrane protein</topology>
    </subcellularLocation>
</comment>
<protein>
    <submittedName>
        <fullName evidence="13">Methyl-accepting chemotaxis sensory transducer with Cache sensor</fullName>
    </submittedName>
</protein>
<dbReference type="SUPFAM" id="SSF103190">
    <property type="entry name" value="Sensory domain-like"/>
    <property type="match status" value="1"/>
</dbReference>
<dbReference type="InterPro" id="IPR033479">
    <property type="entry name" value="dCache_1"/>
</dbReference>
<dbReference type="FunFam" id="1.10.287.950:FF:000001">
    <property type="entry name" value="Methyl-accepting chemotaxis sensory transducer"/>
    <property type="match status" value="1"/>
</dbReference>
<proteinExistence type="inferred from homology"/>
<evidence type="ECO:0000256" key="9">
    <source>
        <dbReference type="PROSITE-ProRule" id="PRU00284"/>
    </source>
</evidence>
<keyword evidence="14" id="KW-1185">Reference proteome</keyword>
<dbReference type="AlphaFoldDB" id="A0A1K2H5E8"/>
<dbReference type="CDD" id="cd06225">
    <property type="entry name" value="HAMP"/>
    <property type="match status" value="1"/>
</dbReference>
<dbReference type="PROSITE" id="PS50885">
    <property type="entry name" value="HAMP"/>
    <property type="match status" value="1"/>
</dbReference>
<keyword evidence="5 10" id="KW-1133">Transmembrane helix</keyword>
<organism evidence="13 14">
    <name type="scientific">Chitinimonas taiwanensis DSM 18899</name>
    <dbReference type="NCBI Taxonomy" id="1121279"/>
    <lineage>
        <taxon>Bacteria</taxon>
        <taxon>Pseudomonadati</taxon>
        <taxon>Pseudomonadota</taxon>
        <taxon>Betaproteobacteria</taxon>
        <taxon>Neisseriales</taxon>
        <taxon>Chitinibacteraceae</taxon>
        <taxon>Chitinimonas</taxon>
    </lineage>
</organism>
<keyword evidence="4 10" id="KW-0812">Transmembrane</keyword>
<evidence type="ECO:0000256" key="4">
    <source>
        <dbReference type="ARBA" id="ARBA00022692"/>
    </source>
</evidence>
<evidence type="ECO:0000256" key="6">
    <source>
        <dbReference type="ARBA" id="ARBA00023136"/>
    </source>
</evidence>
<evidence type="ECO:0000259" key="11">
    <source>
        <dbReference type="PROSITE" id="PS50111"/>
    </source>
</evidence>
<dbReference type="InterPro" id="IPR029151">
    <property type="entry name" value="Sensor-like_sf"/>
</dbReference>
<dbReference type="Gene3D" id="3.30.450.20">
    <property type="entry name" value="PAS domain"/>
    <property type="match status" value="2"/>
</dbReference>
<dbReference type="Pfam" id="PF00672">
    <property type="entry name" value="HAMP"/>
    <property type="match status" value="1"/>
</dbReference>
<keyword evidence="7 9" id="KW-0807">Transducer</keyword>
<dbReference type="Pfam" id="PF02743">
    <property type="entry name" value="dCache_1"/>
    <property type="match status" value="1"/>
</dbReference>
<name>A0A1K2H5E8_9NEIS</name>
<dbReference type="GO" id="GO:0007165">
    <property type="term" value="P:signal transduction"/>
    <property type="evidence" value="ECO:0007669"/>
    <property type="project" value="UniProtKB-KW"/>
</dbReference>
<dbReference type="Gene3D" id="1.10.287.950">
    <property type="entry name" value="Methyl-accepting chemotaxis protein"/>
    <property type="match status" value="1"/>
</dbReference>
<evidence type="ECO:0000256" key="2">
    <source>
        <dbReference type="ARBA" id="ARBA00022475"/>
    </source>
</evidence>
<evidence type="ECO:0000256" key="3">
    <source>
        <dbReference type="ARBA" id="ARBA00022500"/>
    </source>
</evidence>
<dbReference type="GO" id="GO:0005886">
    <property type="term" value="C:plasma membrane"/>
    <property type="evidence" value="ECO:0007669"/>
    <property type="project" value="UniProtKB-SubCell"/>
</dbReference>
<dbReference type="SMART" id="SM00283">
    <property type="entry name" value="MA"/>
    <property type="match status" value="1"/>
</dbReference>
<evidence type="ECO:0000256" key="7">
    <source>
        <dbReference type="ARBA" id="ARBA00023224"/>
    </source>
</evidence>
<keyword evidence="3" id="KW-0145">Chemotaxis</keyword>
<feature type="transmembrane region" description="Helical" evidence="10">
    <location>
        <begin position="271"/>
        <end position="294"/>
    </location>
</feature>
<reference evidence="13 14" key="1">
    <citation type="submission" date="2016-11" db="EMBL/GenBank/DDBJ databases">
        <authorList>
            <person name="Jaros S."/>
            <person name="Januszkiewicz K."/>
            <person name="Wedrychowicz H."/>
        </authorList>
    </citation>
    <scope>NUCLEOTIDE SEQUENCE [LARGE SCALE GENOMIC DNA]</scope>
    <source>
        <strain evidence="13 14">DSM 18899</strain>
    </source>
</reference>
<dbReference type="GO" id="GO:0006935">
    <property type="term" value="P:chemotaxis"/>
    <property type="evidence" value="ECO:0007669"/>
    <property type="project" value="UniProtKB-KW"/>
</dbReference>
<evidence type="ECO:0000256" key="1">
    <source>
        <dbReference type="ARBA" id="ARBA00004651"/>
    </source>
</evidence>
<evidence type="ECO:0000256" key="5">
    <source>
        <dbReference type="ARBA" id="ARBA00022989"/>
    </source>
</evidence>
<dbReference type="PANTHER" id="PTHR32089:SF112">
    <property type="entry name" value="LYSOZYME-LIKE PROTEIN-RELATED"/>
    <property type="match status" value="1"/>
</dbReference>
<dbReference type="PROSITE" id="PS50111">
    <property type="entry name" value="CHEMOTAXIS_TRANSDUC_2"/>
    <property type="match status" value="1"/>
</dbReference>
<dbReference type="CDD" id="cd12913">
    <property type="entry name" value="PDC1_MCP_like"/>
    <property type="match status" value="1"/>
</dbReference>
<dbReference type="PANTHER" id="PTHR32089">
    <property type="entry name" value="METHYL-ACCEPTING CHEMOTAXIS PROTEIN MCPB"/>
    <property type="match status" value="1"/>
</dbReference>
<dbReference type="SMART" id="SM00304">
    <property type="entry name" value="HAMP"/>
    <property type="match status" value="3"/>
</dbReference>
<dbReference type="CDD" id="cd12912">
    <property type="entry name" value="PDC2_MCP_like"/>
    <property type="match status" value="1"/>
</dbReference>
<evidence type="ECO:0000256" key="8">
    <source>
        <dbReference type="ARBA" id="ARBA00029447"/>
    </source>
</evidence>
<evidence type="ECO:0000313" key="13">
    <source>
        <dbReference type="EMBL" id="SFZ70537.1"/>
    </source>
</evidence>
<feature type="domain" description="HAMP" evidence="12">
    <location>
        <begin position="295"/>
        <end position="349"/>
    </location>
</feature>
<evidence type="ECO:0000256" key="10">
    <source>
        <dbReference type="SAM" id="Phobius"/>
    </source>
</evidence>
<dbReference type="InterPro" id="IPR003660">
    <property type="entry name" value="HAMP_dom"/>
</dbReference>
<evidence type="ECO:0000259" key="12">
    <source>
        <dbReference type="PROSITE" id="PS50885"/>
    </source>
</evidence>
<dbReference type="STRING" id="1121279.SAMN02745887_00236"/>
<sequence length="626" mass="65423">MSLKQRLLLFVALLVGISIAVLSALAYGRMRTELVASAENEIKSAVYGNNEALARWISQHLDAVDAVAQRLPGLAEPTPFLITGKDAGRFEQVFAGYADKRMLYNLADKKPADGYDPTARPWYKKASELRKPVLTDPYISSSTKKLAVTFASPILEGGNLAGVVGGDISLDEVLAVVKGIQLRAEGYAFVATRDGKIVAHPAADSALKPVGEVMPGLDASLLSADASGEVLREVEIGGQAKFVTATPIKGTDWVLGTVIDRKAMLAPLQSLLFVLVGTGVAIGVLAILLANLALSRLLVGLVRLRDALLEIAGGAGDLTRSIAVGSQDEIGLTASAFNRFVGSLREMFIGVRDKAHALSGDIDSLHEVTQRISSESTRQADISSATAATIEQITVSINHIAENARDAERMANDAGGVASRSASAVESLAGDIDGISRAVGKLASTLDSLGARSTQITAIIGVIKDIADQTNLLALNAAIEAARAGEQGRGFAVVADEVRKLAERTTRATAEIGELISSTDGEIQSALADMSATQGSVSDGVGASQAVAQEMGGIQTEMDKVVNSIRYIADATREQSAATNEMAKVAENMNRMSMETDAAIQGASATVAELNDLASGLQALVARFKL</sequence>
<keyword evidence="6 10" id="KW-0472">Membrane</keyword>
<dbReference type="EMBL" id="FPKR01000001">
    <property type="protein sequence ID" value="SFZ70537.1"/>
    <property type="molecule type" value="Genomic_DNA"/>
</dbReference>